<proteinExistence type="predicted"/>
<keyword evidence="2" id="KW-1185">Reference proteome</keyword>
<reference evidence="1" key="1">
    <citation type="submission" date="2021-03" db="EMBL/GenBank/DDBJ databases">
        <authorList>
            <person name="Wang G."/>
        </authorList>
    </citation>
    <scope>NUCLEOTIDE SEQUENCE</scope>
    <source>
        <strain evidence="1">KCTC 12899</strain>
    </source>
</reference>
<dbReference type="AlphaFoldDB" id="A0A8J7Q492"/>
<organism evidence="1 2">
    <name type="scientific">Acanthopleuribacter pedis</name>
    <dbReference type="NCBI Taxonomy" id="442870"/>
    <lineage>
        <taxon>Bacteria</taxon>
        <taxon>Pseudomonadati</taxon>
        <taxon>Acidobacteriota</taxon>
        <taxon>Holophagae</taxon>
        <taxon>Acanthopleuribacterales</taxon>
        <taxon>Acanthopleuribacteraceae</taxon>
        <taxon>Acanthopleuribacter</taxon>
    </lineage>
</organism>
<dbReference type="EMBL" id="JAFREP010000003">
    <property type="protein sequence ID" value="MBO1317772.1"/>
    <property type="molecule type" value="Genomic_DNA"/>
</dbReference>
<gene>
    <name evidence="1" type="ORF">J3U88_04810</name>
</gene>
<name>A0A8J7Q492_9BACT</name>
<protein>
    <submittedName>
        <fullName evidence="1">Uncharacterized protein</fullName>
    </submittedName>
</protein>
<dbReference type="Proteomes" id="UP000664417">
    <property type="component" value="Unassembled WGS sequence"/>
</dbReference>
<evidence type="ECO:0000313" key="2">
    <source>
        <dbReference type="Proteomes" id="UP000664417"/>
    </source>
</evidence>
<evidence type="ECO:0000313" key="1">
    <source>
        <dbReference type="EMBL" id="MBO1317772.1"/>
    </source>
</evidence>
<accession>A0A8J7Q492</accession>
<dbReference type="RefSeq" id="WP_207857209.1">
    <property type="nucleotide sequence ID" value="NZ_JAFREP010000003.1"/>
</dbReference>
<sequence>MDALIRLGAEAAFEDQPAGDFSPNRKFEPERFNDAFIYDRDYEQELTRLFSRISIN</sequence>
<comment type="caution">
    <text evidence="1">The sequence shown here is derived from an EMBL/GenBank/DDBJ whole genome shotgun (WGS) entry which is preliminary data.</text>
</comment>